<reference evidence="4" key="1">
    <citation type="submission" date="2017-04" db="EMBL/GenBank/DDBJ databases">
        <title>Function of individual gut microbiota members based on whole genome sequencing of pure cultures obtained from chicken caecum.</title>
        <authorList>
            <person name="Medvecky M."/>
            <person name="Cejkova D."/>
            <person name="Polansky O."/>
            <person name="Karasova D."/>
            <person name="Kubasova T."/>
            <person name="Cizek A."/>
            <person name="Rychlik I."/>
        </authorList>
    </citation>
    <scope>NUCLEOTIDE SEQUENCE [LARGE SCALE GENOMIC DNA]</scope>
    <source>
        <strain evidence="4">An70</strain>
    </source>
</reference>
<dbReference type="Proteomes" id="UP000196560">
    <property type="component" value="Unassembled WGS sequence"/>
</dbReference>
<sequence length="143" mass="16668">MMQYIQELMSPQVMFVIYLFIAFIIALYVLSVVYVFIDARRRGSEYFWAWGLLALLPFVGLIAYNVLRPNTYLADREEQELDMALRERQLAQYGTCPHCGGPIEKDFVVCPVCNTQVRNVCPSCHRPLDAHWKVCPYCRTHIQ</sequence>
<evidence type="ECO:0000259" key="2">
    <source>
        <dbReference type="Pfam" id="PF12773"/>
    </source>
</evidence>
<dbReference type="SUPFAM" id="SSF144020">
    <property type="entry name" value="FdhE-like"/>
    <property type="match status" value="1"/>
</dbReference>
<dbReference type="RefSeq" id="WP_019128235.1">
    <property type="nucleotide sequence ID" value="NZ_DBEYNO010000112.1"/>
</dbReference>
<keyword evidence="1" id="KW-0472">Membrane</keyword>
<evidence type="ECO:0000313" key="3">
    <source>
        <dbReference type="EMBL" id="OUN44528.1"/>
    </source>
</evidence>
<feature type="transmembrane region" description="Helical" evidence="1">
    <location>
        <begin position="47"/>
        <end position="67"/>
    </location>
</feature>
<dbReference type="EMBL" id="NFHO01000001">
    <property type="protein sequence ID" value="OUN44528.1"/>
    <property type="molecule type" value="Genomic_DNA"/>
</dbReference>
<dbReference type="Pfam" id="PF12773">
    <property type="entry name" value="DZR"/>
    <property type="match status" value="1"/>
</dbReference>
<evidence type="ECO:0000313" key="4">
    <source>
        <dbReference type="Proteomes" id="UP000196560"/>
    </source>
</evidence>
<comment type="caution">
    <text evidence="3">The sequence shown here is derived from an EMBL/GenBank/DDBJ whole genome shotgun (WGS) entry which is preliminary data.</text>
</comment>
<dbReference type="GO" id="GO:0005886">
    <property type="term" value="C:plasma membrane"/>
    <property type="evidence" value="ECO:0007669"/>
    <property type="project" value="UniProtKB-SubCell"/>
</dbReference>
<protein>
    <recommendedName>
        <fullName evidence="2">DZANK-type domain-containing protein</fullName>
    </recommendedName>
</protein>
<dbReference type="InterPro" id="IPR024064">
    <property type="entry name" value="FdhE-like_sf"/>
</dbReference>
<organism evidence="3 4">
    <name type="scientific">Enorma massiliensis</name>
    <dbReference type="NCBI Taxonomy" id="1472761"/>
    <lineage>
        <taxon>Bacteria</taxon>
        <taxon>Bacillati</taxon>
        <taxon>Actinomycetota</taxon>
        <taxon>Coriobacteriia</taxon>
        <taxon>Coriobacteriales</taxon>
        <taxon>Coriobacteriaceae</taxon>
        <taxon>Enorma</taxon>
    </lineage>
</organism>
<keyword evidence="4" id="KW-1185">Reference proteome</keyword>
<dbReference type="STRING" id="1118060.GCA_000311845_00931"/>
<name>A0A1Y3UBH4_9ACTN</name>
<keyword evidence="1" id="KW-0812">Transmembrane</keyword>
<proteinExistence type="predicted"/>
<keyword evidence="1" id="KW-1133">Transmembrane helix</keyword>
<gene>
    <name evidence="3" type="ORF">B5G21_00885</name>
</gene>
<evidence type="ECO:0000256" key="1">
    <source>
        <dbReference type="SAM" id="Phobius"/>
    </source>
</evidence>
<feature type="transmembrane region" description="Helical" evidence="1">
    <location>
        <begin position="12"/>
        <end position="35"/>
    </location>
</feature>
<dbReference type="InterPro" id="IPR025874">
    <property type="entry name" value="DZR"/>
</dbReference>
<dbReference type="GeneID" id="98653181"/>
<dbReference type="eggNOG" id="COG1933">
    <property type="taxonomic scope" value="Bacteria"/>
</dbReference>
<feature type="domain" description="DZANK-type" evidence="2">
    <location>
        <begin position="96"/>
        <end position="138"/>
    </location>
</feature>
<dbReference type="AlphaFoldDB" id="A0A1Y3UBH4"/>
<accession>A0A1Y3UBH4</accession>